<proteinExistence type="predicted"/>
<feature type="signal peptide" evidence="1">
    <location>
        <begin position="1"/>
        <end position="30"/>
    </location>
</feature>
<dbReference type="EMBL" id="RKHK01000001">
    <property type="protein sequence ID" value="ROR73853.1"/>
    <property type="molecule type" value="Genomic_DNA"/>
</dbReference>
<feature type="chain" id="PRO_5018304801" evidence="1">
    <location>
        <begin position="31"/>
        <end position="183"/>
    </location>
</feature>
<accession>A0A3N2BF10</accession>
<sequence length="183" mass="18663">MDTAPVAPRKQRPAARPALAALGVIGLAGAATLTAANWTDTAEITGEITTGSFSLELDLDDLGFDEFVPGESQGETLSVQNNSSTPAEISLDISGLDSDVEWELTVTESGGGGISVDPSDSAEQFTGLALGPGGEPLIYDAGETGSVEISLTLVTASNESQDLDELDDLVLTFTGEQAASDGD</sequence>
<gene>
    <name evidence="2" type="ORF">EDD31_2244</name>
</gene>
<dbReference type="RefSeq" id="WP_123304225.1">
    <property type="nucleotide sequence ID" value="NZ_RKHK01000001.1"/>
</dbReference>
<evidence type="ECO:0000256" key="1">
    <source>
        <dbReference type="SAM" id="SignalP"/>
    </source>
</evidence>
<reference evidence="2 3" key="1">
    <citation type="submission" date="2018-11" db="EMBL/GenBank/DDBJ databases">
        <title>Sequencing the genomes of 1000 actinobacteria strains.</title>
        <authorList>
            <person name="Klenk H.-P."/>
        </authorList>
    </citation>
    <scope>NUCLEOTIDE SEQUENCE [LARGE SCALE GENOMIC DNA]</scope>
    <source>
        <strain evidence="2 3">DSM 11294</strain>
    </source>
</reference>
<dbReference type="AlphaFoldDB" id="A0A3N2BF10"/>
<organism evidence="2 3">
    <name type="scientific">Bogoriella caseilytica</name>
    <dbReference type="NCBI Taxonomy" id="56055"/>
    <lineage>
        <taxon>Bacteria</taxon>
        <taxon>Bacillati</taxon>
        <taxon>Actinomycetota</taxon>
        <taxon>Actinomycetes</taxon>
        <taxon>Micrococcales</taxon>
        <taxon>Bogoriellaceae</taxon>
        <taxon>Bogoriella</taxon>
    </lineage>
</organism>
<keyword evidence="3" id="KW-1185">Reference proteome</keyword>
<comment type="caution">
    <text evidence="2">The sequence shown here is derived from an EMBL/GenBank/DDBJ whole genome shotgun (WGS) entry which is preliminary data.</text>
</comment>
<evidence type="ECO:0000313" key="3">
    <source>
        <dbReference type="Proteomes" id="UP000280668"/>
    </source>
</evidence>
<evidence type="ECO:0000313" key="2">
    <source>
        <dbReference type="EMBL" id="ROR73853.1"/>
    </source>
</evidence>
<name>A0A3N2BF10_9MICO</name>
<keyword evidence="1" id="KW-0732">Signal</keyword>
<protein>
    <submittedName>
        <fullName evidence="2">Putative ribosomally synthesized peptide with SipW-like signal peptide</fullName>
    </submittedName>
</protein>
<dbReference type="Proteomes" id="UP000280668">
    <property type="component" value="Unassembled WGS sequence"/>
</dbReference>